<gene>
    <name evidence="5" type="ORF">GCM10011335_34020</name>
</gene>
<dbReference type="PANTHER" id="PTHR43046:SF14">
    <property type="entry name" value="MUTT_NUDIX FAMILY PROTEIN"/>
    <property type="match status" value="1"/>
</dbReference>
<feature type="domain" description="Nudix hydrolase" evidence="4">
    <location>
        <begin position="20"/>
        <end position="146"/>
    </location>
</feature>
<dbReference type="Pfam" id="PF00293">
    <property type="entry name" value="NUDIX"/>
    <property type="match status" value="1"/>
</dbReference>
<dbReference type="SUPFAM" id="SSF55811">
    <property type="entry name" value="Nudix"/>
    <property type="match status" value="1"/>
</dbReference>
<protein>
    <submittedName>
        <fullName evidence="5">NUDIX hydrolase</fullName>
    </submittedName>
</protein>
<comment type="similarity">
    <text evidence="3">Belongs to the Nudix hydrolase family.</text>
</comment>
<dbReference type="InterPro" id="IPR020084">
    <property type="entry name" value="NUDIX_hydrolase_CS"/>
</dbReference>
<keyword evidence="6" id="KW-1185">Reference proteome</keyword>
<dbReference type="AlphaFoldDB" id="A0A916Y2U4"/>
<dbReference type="EMBL" id="BMJJ01000008">
    <property type="protein sequence ID" value="GGD28073.1"/>
    <property type="molecule type" value="Genomic_DNA"/>
</dbReference>
<reference evidence="5" key="2">
    <citation type="submission" date="2020-09" db="EMBL/GenBank/DDBJ databases">
        <authorList>
            <person name="Sun Q."/>
            <person name="Zhou Y."/>
        </authorList>
    </citation>
    <scope>NUCLEOTIDE SEQUENCE</scope>
    <source>
        <strain evidence="5">CGMCC 1.15493</strain>
    </source>
</reference>
<name>A0A916Y2U4_9HYPH</name>
<evidence type="ECO:0000313" key="5">
    <source>
        <dbReference type="EMBL" id="GGD28073.1"/>
    </source>
</evidence>
<evidence type="ECO:0000313" key="6">
    <source>
        <dbReference type="Proteomes" id="UP000613160"/>
    </source>
</evidence>
<dbReference type="RefSeq" id="WP_188852908.1">
    <property type="nucleotide sequence ID" value="NZ_BMJJ01000008.1"/>
</dbReference>
<dbReference type="InterPro" id="IPR020476">
    <property type="entry name" value="Nudix_hydrolase"/>
</dbReference>
<organism evidence="5 6">
    <name type="scientific">Aureimonas glaciei</name>
    <dbReference type="NCBI Taxonomy" id="1776957"/>
    <lineage>
        <taxon>Bacteria</taxon>
        <taxon>Pseudomonadati</taxon>
        <taxon>Pseudomonadota</taxon>
        <taxon>Alphaproteobacteria</taxon>
        <taxon>Hyphomicrobiales</taxon>
        <taxon>Aurantimonadaceae</taxon>
        <taxon>Aureimonas</taxon>
    </lineage>
</organism>
<dbReference type="PROSITE" id="PS51462">
    <property type="entry name" value="NUDIX"/>
    <property type="match status" value="1"/>
</dbReference>
<dbReference type="GO" id="GO:0016787">
    <property type="term" value="F:hydrolase activity"/>
    <property type="evidence" value="ECO:0007669"/>
    <property type="project" value="UniProtKB-KW"/>
</dbReference>
<dbReference type="PANTHER" id="PTHR43046">
    <property type="entry name" value="GDP-MANNOSE MANNOSYL HYDROLASE"/>
    <property type="match status" value="1"/>
</dbReference>
<evidence type="ECO:0000256" key="1">
    <source>
        <dbReference type="ARBA" id="ARBA00001946"/>
    </source>
</evidence>
<dbReference type="CDD" id="cd04680">
    <property type="entry name" value="NUDIX_Hydrolase"/>
    <property type="match status" value="1"/>
</dbReference>
<comment type="caution">
    <text evidence="5">The sequence shown here is derived from an EMBL/GenBank/DDBJ whole genome shotgun (WGS) entry which is preliminary data.</text>
</comment>
<reference evidence="5" key="1">
    <citation type="journal article" date="2014" name="Int. J. Syst. Evol. Microbiol.">
        <title>Complete genome sequence of Corynebacterium casei LMG S-19264T (=DSM 44701T), isolated from a smear-ripened cheese.</title>
        <authorList>
            <consortium name="US DOE Joint Genome Institute (JGI-PGF)"/>
            <person name="Walter F."/>
            <person name="Albersmeier A."/>
            <person name="Kalinowski J."/>
            <person name="Ruckert C."/>
        </authorList>
    </citation>
    <scope>NUCLEOTIDE SEQUENCE</scope>
    <source>
        <strain evidence="5">CGMCC 1.15493</strain>
    </source>
</reference>
<evidence type="ECO:0000256" key="2">
    <source>
        <dbReference type="ARBA" id="ARBA00022801"/>
    </source>
</evidence>
<sequence length="153" mass="17122">MVKPGLKLRLFHMAHVMMRPMTLGTRCAAFDTEGRIFLVRHTYIAGWHLPGGGVDAGETIEEGLCRELREEGNLEPTEPPRLVALYFNRFASRRDHVAFYVCRNVRQSAPKPASGEIAESGFFDLAALPDGLAAATRRRLDELASEGPFDSYW</sequence>
<evidence type="ECO:0000259" key="4">
    <source>
        <dbReference type="PROSITE" id="PS51462"/>
    </source>
</evidence>
<proteinExistence type="inferred from homology"/>
<comment type="cofactor">
    <cofactor evidence="1">
        <name>Mg(2+)</name>
        <dbReference type="ChEBI" id="CHEBI:18420"/>
    </cofactor>
</comment>
<dbReference type="Proteomes" id="UP000613160">
    <property type="component" value="Unassembled WGS sequence"/>
</dbReference>
<keyword evidence="2 3" id="KW-0378">Hydrolase</keyword>
<dbReference type="PROSITE" id="PS00893">
    <property type="entry name" value="NUDIX_BOX"/>
    <property type="match status" value="1"/>
</dbReference>
<evidence type="ECO:0000256" key="3">
    <source>
        <dbReference type="RuleBase" id="RU003476"/>
    </source>
</evidence>
<dbReference type="PRINTS" id="PR00502">
    <property type="entry name" value="NUDIXFAMILY"/>
</dbReference>
<dbReference type="Gene3D" id="3.90.79.10">
    <property type="entry name" value="Nucleoside Triphosphate Pyrophosphohydrolase"/>
    <property type="match status" value="1"/>
</dbReference>
<accession>A0A916Y2U4</accession>
<dbReference type="InterPro" id="IPR000086">
    <property type="entry name" value="NUDIX_hydrolase_dom"/>
</dbReference>
<dbReference type="InterPro" id="IPR015797">
    <property type="entry name" value="NUDIX_hydrolase-like_dom_sf"/>
</dbReference>